<accession>A0A1M4SKS3</accession>
<reference evidence="1 2" key="1">
    <citation type="submission" date="2016-11" db="EMBL/GenBank/DDBJ databases">
        <authorList>
            <person name="Jaros S."/>
            <person name="Januszkiewicz K."/>
            <person name="Wedrychowicz H."/>
        </authorList>
    </citation>
    <scope>NUCLEOTIDE SEQUENCE [LARGE SCALE GENOMIC DNA]</scope>
    <source>
        <strain evidence="1 2">DSM 18119</strain>
    </source>
</reference>
<dbReference type="RefSeq" id="WP_072833322.1">
    <property type="nucleotide sequence ID" value="NZ_FQUU01000001.1"/>
</dbReference>
<dbReference type="Proteomes" id="UP000184048">
    <property type="component" value="Unassembled WGS sequence"/>
</dbReference>
<dbReference type="EMBL" id="FQUU01000001">
    <property type="protein sequence ID" value="SHE32801.1"/>
    <property type="molecule type" value="Genomic_DNA"/>
</dbReference>
<dbReference type="InterPro" id="IPR027417">
    <property type="entry name" value="P-loop_NTPase"/>
</dbReference>
<dbReference type="STRING" id="1121884.SAMN02745131_00152"/>
<evidence type="ECO:0000313" key="1">
    <source>
        <dbReference type="EMBL" id="SHE32801.1"/>
    </source>
</evidence>
<dbReference type="AlphaFoldDB" id="A0A1M4SKS3"/>
<proteinExistence type="predicted"/>
<dbReference type="PANTHER" id="PTHR30267">
    <property type="entry name" value="PROTEIN KINASE PRKA"/>
    <property type="match status" value="1"/>
</dbReference>
<evidence type="ECO:0000313" key="2">
    <source>
        <dbReference type="Proteomes" id="UP000184048"/>
    </source>
</evidence>
<keyword evidence="2" id="KW-1185">Reference proteome</keyword>
<dbReference type="GO" id="GO:0004672">
    <property type="term" value="F:protein kinase activity"/>
    <property type="evidence" value="ECO:0007669"/>
    <property type="project" value="TreeGrafter"/>
</dbReference>
<name>A0A1M4SKS3_9BACT</name>
<dbReference type="PANTHER" id="PTHR30267:SF2">
    <property type="entry name" value="PROTEIN PRKA"/>
    <property type="match status" value="1"/>
</dbReference>
<dbReference type="SUPFAM" id="SSF52540">
    <property type="entry name" value="P-loop containing nucleoside triphosphate hydrolases"/>
    <property type="match status" value="1"/>
</dbReference>
<dbReference type="Gene3D" id="3.40.50.300">
    <property type="entry name" value="P-loop containing nucleotide triphosphate hydrolases"/>
    <property type="match status" value="1"/>
</dbReference>
<dbReference type="OrthoDB" id="9760760at2"/>
<sequence>MDIKHINTIRELKEAGYRSKSIKEEIRENLIKKLQQKEETFTGIIGYEDTVIPDVERALLSKHNILFLGLRGQAKTRMARQMTELLDEYVPIITGSEINDDPLKPISKYGRELIHEKGDDTPIEWIHRSQRYGEKLATPDVSVADLIGDIDPIKAANLRLSFADERVIHYGIIPKTNRSIFVINELPDLQARIQVALFNILEEGDVQIRGFKLRLPLDILFVFTANPEDYTNRGSIVTPLKDRIESQILTHYPKSLENALAITEQEADVSDEQKEKIDISDLVKRLIEQVAFEARGSEFVDKKSGVSARLTISAFENAVSAAERRSIINNEKNTQIWVSDLVGIIPSITGKIELVYEGEQEGPYQVAMNLLDKSIRSQFIQYFPNPDTLKKRAPRKGETPQPVDNPYKSIISWFDKGNHVNLLFGTTDRDKIDELYKVDGLHALVKKTFPGANEKEAALLMEFVLHGLSSYSLISKKILETSVEFKDLMGSMLNIQSSSLYDETDEEDFG</sequence>
<protein>
    <submittedName>
        <fullName evidence="1">Magnesium chelatase subunit I</fullName>
    </submittedName>
</protein>
<gene>
    <name evidence="1" type="ORF">SAMN02745131_00152</name>
</gene>
<organism evidence="1 2">
    <name type="scientific">Flavisolibacter ginsengisoli DSM 18119</name>
    <dbReference type="NCBI Taxonomy" id="1121884"/>
    <lineage>
        <taxon>Bacteria</taxon>
        <taxon>Pseudomonadati</taxon>
        <taxon>Bacteroidota</taxon>
        <taxon>Chitinophagia</taxon>
        <taxon>Chitinophagales</taxon>
        <taxon>Chitinophagaceae</taxon>
        <taxon>Flavisolibacter</taxon>
    </lineage>
</organism>